<dbReference type="InterPro" id="IPR027417">
    <property type="entry name" value="P-loop_NTPase"/>
</dbReference>
<reference evidence="1" key="1">
    <citation type="journal article" date="2014" name="Front. Microbiol.">
        <title>High frequency of phylogenetically diverse reductive dehalogenase-homologous genes in deep subseafloor sedimentary metagenomes.</title>
        <authorList>
            <person name="Kawai M."/>
            <person name="Futagami T."/>
            <person name="Toyoda A."/>
            <person name="Takaki Y."/>
            <person name="Nishi S."/>
            <person name="Hori S."/>
            <person name="Arai W."/>
            <person name="Tsubouchi T."/>
            <person name="Morono Y."/>
            <person name="Uchiyama I."/>
            <person name="Ito T."/>
            <person name="Fujiyama A."/>
            <person name="Inagaki F."/>
            <person name="Takami H."/>
        </authorList>
    </citation>
    <scope>NUCLEOTIDE SEQUENCE</scope>
    <source>
        <strain evidence="1">Expedition CK06-06</strain>
    </source>
</reference>
<evidence type="ECO:0000313" key="1">
    <source>
        <dbReference type="EMBL" id="GAI16359.1"/>
    </source>
</evidence>
<gene>
    <name evidence="1" type="ORF">S06H3_09493</name>
</gene>
<accession>X1NCG1</accession>
<dbReference type="SUPFAM" id="SSF52540">
    <property type="entry name" value="P-loop containing nucleoside triphosphate hydrolases"/>
    <property type="match status" value="1"/>
</dbReference>
<evidence type="ECO:0008006" key="2">
    <source>
        <dbReference type="Google" id="ProtNLM"/>
    </source>
</evidence>
<dbReference type="AlphaFoldDB" id="X1NCG1"/>
<protein>
    <recommendedName>
        <fullName evidence="2">ATP-binding protein</fullName>
    </recommendedName>
</protein>
<dbReference type="Pfam" id="PF13671">
    <property type="entry name" value="AAA_33"/>
    <property type="match status" value="1"/>
</dbReference>
<proteinExistence type="predicted"/>
<comment type="caution">
    <text evidence="1">The sequence shown here is derived from an EMBL/GenBank/DDBJ whole genome shotgun (WGS) entry which is preliminary data.</text>
</comment>
<organism evidence="1">
    <name type="scientific">marine sediment metagenome</name>
    <dbReference type="NCBI Taxonomy" id="412755"/>
    <lineage>
        <taxon>unclassified sequences</taxon>
        <taxon>metagenomes</taxon>
        <taxon>ecological metagenomes</taxon>
    </lineage>
</organism>
<name>X1NCG1_9ZZZZ</name>
<feature type="non-terminal residue" evidence="1">
    <location>
        <position position="163"/>
    </location>
</feature>
<sequence>MREPFAKFIETELGSGFLLIACGLPGSWKTETTEEVSRIKGYPLLRSDLIRLDVLKNEDIFDEKVASNMTKRTMVYDEMFRQADESLNKSEGVILDATFVTQSLRRRAAEIAAKHNRRFVILQTDCPQEVSIRRILKRTKEDYESNALTEQAYLNNKKRFEKV</sequence>
<dbReference type="Gene3D" id="3.40.50.300">
    <property type="entry name" value="P-loop containing nucleotide triphosphate hydrolases"/>
    <property type="match status" value="1"/>
</dbReference>
<dbReference type="EMBL" id="BARV01004199">
    <property type="protein sequence ID" value="GAI16359.1"/>
    <property type="molecule type" value="Genomic_DNA"/>
</dbReference>